<keyword evidence="3" id="KW-1185">Reference proteome</keyword>
<keyword evidence="1" id="KW-0812">Transmembrane</keyword>
<evidence type="ECO:0000256" key="1">
    <source>
        <dbReference type="SAM" id="Phobius"/>
    </source>
</evidence>
<protein>
    <recommendedName>
        <fullName evidence="4">G-protein coupled receptors family 1 profile domain-containing protein</fullName>
    </recommendedName>
</protein>
<evidence type="ECO:0000313" key="2">
    <source>
        <dbReference type="EMBL" id="KAE9395345.1"/>
    </source>
</evidence>
<gene>
    <name evidence="2" type="ORF">BT96DRAFT_885760</name>
</gene>
<dbReference type="Proteomes" id="UP000799118">
    <property type="component" value="Unassembled WGS sequence"/>
</dbReference>
<sequence length="370" mass="40842">MNISALKNPNTPLVFLSPELASQFEVSRYLFAITLGAYMWDVAVNISSEYELLFKNRIRYSTVAYFTSRVFTLGYIIINFVFQVGNVQNCRAVLIAAGTCSIFSQSSTAMLFLLRALAIWKNHKYIMLFLSTFWVALVGAVTTIPIGIRGEHIGSTMQCMITRVDGYEKTGPVTVILYDSVIFMIIAYRILHATVYEEGMRPRLKAFFGSKKSIPNLSRALLRGGQKYYLVAVSWSIVVLVLASLSSVPAVYQGMCTIPELATKSAMACLVFRQTKFGFMDNEGFETMGPAISAAATALSHGIVGRDRQCLSESTPGASNTGIGLQSFQSFKAGNQVEIPLEVRVFKDQVQSYDHRLGKHAEASDNDALV</sequence>
<evidence type="ECO:0000313" key="3">
    <source>
        <dbReference type="Proteomes" id="UP000799118"/>
    </source>
</evidence>
<feature type="transmembrane region" description="Helical" evidence="1">
    <location>
        <begin position="175"/>
        <end position="196"/>
    </location>
</feature>
<feature type="transmembrane region" description="Helical" evidence="1">
    <location>
        <begin position="228"/>
        <end position="252"/>
    </location>
</feature>
<name>A0A6A4HE56_9AGAR</name>
<feature type="transmembrane region" description="Helical" evidence="1">
    <location>
        <begin position="126"/>
        <end position="148"/>
    </location>
</feature>
<feature type="transmembrane region" description="Helical" evidence="1">
    <location>
        <begin position="94"/>
        <end position="114"/>
    </location>
</feature>
<proteinExistence type="predicted"/>
<organism evidence="2 3">
    <name type="scientific">Gymnopus androsaceus JB14</name>
    <dbReference type="NCBI Taxonomy" id="1447944"/>
    <lineage>
        <taxon>Eukaryota</taxon>
        <taxon>Fungi</taxon>
        <taxon>Dikarya</taxon>
        <taxon>Basidiomycota</taxon>
        <taxon>Agaricomycotina</taxon>
        <taxon>Agaricomycetes</taxon>
        <taxon>Agaricomycetidae</taxon>
        <taxon>Agaricales</taxon>
        <taxon>Marasmiineae</taxon>
        <taxon>Omphalotaceae</taxon>
        <taxon>Gymnopus</taxon>
    </lineage>
</organism>
<dbReference type="AlphaFoldDB" id="A0A6A4HE56"/>
<reference evidence="2" key="1">
    <citation type="journal article" date="2019" name="Environ. Microbiol.">
        <title>Fungal ecological strategies reflected in gene transcription - a case study of two litter decomposers.</title>
        <authorList>
            <person name="Barbi F."/>
            <person name="Kohler A."/>
            <person name="Barry K."/>
            <person name="Baskaran P."/>
            <person name="Daum C."/>
            <person name="Fauchery L."/>
            <person name="Ihrmark K."/>
            <person name="Kuo A."/>
            <person name="LaButti K."/>
            <person name="Lipzen A."/>
            <person name="Morin E."/>
            <person name="Grigoriev I.V."/>
            <person name="Henrissat B."/>
            <person name="Lindahl B."/>
            <person name="Martin F."/>
        </authorList>
    </citation>
    <scope>NUCLEOTIDE SEQUENCE</scope>
    <source>
        <strain evidence="2">JB14</strain>
    </source>
</reference>
<accession>A0A6A4HE56</accession>
<feature type="transmembrane region" description="Helical" evidence="1">
    <location>
        <begin position="58"/>
        <end position="82"/>
    </location>
</feature>
<keyword evidence="1" id="KW-0472">Membrane</keyword>
<dbReference type="OrthoDB" id="3038990at2759"/>
<evidence type="ECO:0008006" key="4">
    <source>
        <dbReference type="Google" id="ProtNLM"/>
    </source>
</evidence>
<keyword evidence="1" id="KW-1133">Transmembrane helix</keyword>
<dbReference type="EMBL" id="ML769533">
    <property type="protein sequence ID" value="KAE9395345.1"/>
    <property type="molecule type" value="Genomic_DNA"/>
</dbReference>